<protein>
    <submittedName>
        <fullName evidence="3">Arylamine N-acetyltransferase 1</fullName>
    </submittedName>
</protein>
<name>A0A1T3CZM9_9HYPO</name>
<dbReference type="Proteomes" id="UP000191004">
    <property type="component" value="Unassembled WGS sequence"/>
</dbReference>
<dbReference type="InterPro" id="IPR038765">
    <property type="entry name" value="Papain-like_cys_pep_sf"/>
</dbReference>
<proteinExistence type="inferred from homology"/>
<dbReference type="GO" id="GO:0016407">
    <property type="term" value="F:acetyltransferase activity"/>
    <property type="evidence" value="ECO:0007669"/>
    <property type="project" value="InterPro"/>
</dbReference>
<evidence type="ECO:0000313" key="3">
    <source>
        <dbReference type="EMBL" id="OPB46477.1"/>
    </source>
</evidence>
<dbReference type="PRINTS" id="PR01543">
    <property type="entry name" value="ANATRNSFRASE"/>
</dbReference>
<evidence type="ECO:0000256" key="2">
    <source>
        <dbReference type="RuleBase" id="RU003452"/>
    </source>
</evidence>
<dbReference type="SUPFAM" id="SSF54001">
    <property type="entry name" value="Cysteine proteinases"/>
    <property type="match status" value="1"/>
</dbReference>
<comment type="caution">
    <text evidence="3">The sequence shown here is derived from an EMBL/GenBank/DDBJ whole genome shotgun (WGS) entry which is preliminary data.</text>
</comment>
<dbReference type="PANTHER" id="PTHR11786">
    <property type="entry name" value="N-HYDROXYARYLAMINE O-ACETYLTRANSFERASE"/>
    <property type="match status" value="1"/>
</dbReference>
<keyword evidence="2" id="KW-0012">Acyltransferase</keyword>
<comment type="similarity">
    <text evidence="1 2">Belongs to the arylamine N-acetyltransferase family.</text>
</comment>
<dbReference type="EMBL" id="LVVK01000003">
    <property type="protein sequence ID" value="OPB46477.1"/>
    <property type="molecule type" value="Genomic_DNA"/>
</dbReference>
<keyword evidence="4" id="KW-1185">Reference proteome</keyword>
<dbReference type="PANTHER" id="PTHR11786:SF0">
    <property type="entry name" value="ARYLAMINE N-ACETYLTRANSFERASE 4-RELATED"/>
    <property type="match status" value="1"/>
</dbReference>
<evidence type="ECO:0000256" key="1">
    <source>
        <dbReference type="ARBA" id="ARBA00006547"/>
    </source>
</evidence>
<dbReference type="AlphaFoldDB" id="A0A1T3CZM9"/>
<evidence type="ECO:0000313" key="4">
    <source>
        <dbReference type="Proteomes" id="UP000191004"/>
    </source>
</evidence>
<dbReference type="Gene3D" id="3.30.2140.20">
    <property type="match status" value="1"/>
</dbReference>
<gene>
    <name evidence="3" type="ORF">A0O28_0065980</name>
</gene>
<sequence>MEAFNSNSLSQSFSHNPTTTVTAKIKMAAYSQDQLTRYLEHISYPRSQHPRDELQLLTELQAHHLARVPFESIGLHYSPHRTLSLDPDALFEKVVEKSKGGYCLEMNTFFCEILKVLGFTVLPIGARVKVGPRYGGMTHCANIVIINERRFLVDVAFGSYGVFRPVPLTSGFEFDNILPRRGKLEFRPIAQSTSPSTQPLWVYSSQDDPSAEWVERYCFTETEYFREDYEVNNYFCSTNRTSIFVNQVIVLKGILNDRGDGLQGVLTMFQGEVRKRVEGGEGIEVLETMTNEEERVRALEKWFLIPLAKLEAKAIQRLPSELTQFRKSAVS</sequence>
<organism evidence="3 4">
    <name type="scientific">Trichoderma guizhouense</name>
    <dbReference type="NCBI Taxonomy" id="1491466"/>
    <lineage>
        <taxon>Eukaryota</taxon>
        <taxon>Fungi</taxon>
        <taxon>Dikarya</taxon>
        <taxon>Ascomycota</taxon>
        <taxon>Pezizomycotina</taxon>
        <taxon>Sordariomycetes</taxon>
        <taxon>Hypocreomycetidae</taxon>
        <taxon>Hypocreales</taxon>
        <taxon>Hypocreaceae</taxon>
        <taxon>Trichoderma</taxon>
    </lineage>
</organism>
<dbReference type="OrthoDB" id="10260017at2759"/>
<reference evidence="3 4" key="1">
    <citation type="submission" date="2016-04" db="EMBL/GenBank/DDBJ databases">
        <title>Multiple horizontal gene transfer events from other fungi enriched the ability of the initially mycotrophic fungus Trichoderma (Ascomycota) to feed on dead plant biomass.</title>
        <authorList>
            <person name="Atanasova L."/>
            <person name="Chenthamara K."/>
            <person name="Zhang J."/>
            <person name="Grujic M."/>
            <person name="Henrissat B."/>
            <person name="Kuo A."/>
            <person name="Aertz A."/>
            <person name="Salamov A."/>
            <person name="Lipzen A."/>
            <person name="Labutti K."/>
            <person name="Barry K."/>
            <person name="Miao Y."/>
            <person name="Rahimi M.J."/>
            <person name="Shen Q."/>
            <person name="Grigoriev I.V."/>
            <person name="Kubicek C.P."/>
            <person name="Druzhinina I.S."/>
        </authorList>
    </citation>
    <scope>NUCLEOTIDE SEQUENCE [LARGE SCALE GENOMIC DNA]</scope>
    <source>
        <strain evidence="3 4">NJAU 4742</strain>
    </source>
</reference>
<dbReference type="InterPro" id="IPR053710">
    <property type="entry name" value="Arylamine_NAT_domain_sf"/>
</dbReference>
<dbReference type="InterPro" id="IPR001447">
    <property type="entry name" value="Arylamine_N-AcTrfase"/>
</dbReference>
<dbReference type="Pfam" id="PF00797">
    <property type="entry name" value="Acetyltransf_2"/>
    <property type="match status" value="1"/>
</dbReference>
<accession>A0A1T3CZM9</accession>
<keyword evidence="2 3" id="KW-0808">Transferase</keyword>